<accession>A0A6J5LH40</accession>
<evidence type="ECO:0000313" key="1">
    <source>
        <dbReference type="EMBL" id="CAB4130949.1"/>
    </source>
</evidence>
<name>A0A6J5LH40_9CAUD</name>
<gene>
    <name evidence="1" type="ORF">UFOVP130_47</name>
</gene>
<proteinExistence type="predicted"/>
<sequence>MSLPIIRGASQALYPFVQTISFDTLVVRMQNGYEQRSARRPGLLRFEIPYGHLSQSQKNSVKAAVTSAKGQFDTGLTLTLGGTTYTGLSLDSDEFAGREYSNTRYEAPLKLSQTIAQSLSPGTAGTAFPALAGGFVYQLPATQRKSFQTTATLARGAKYTYAEFAGGLAGYPTDGLMGWSIEEPRLSDADVDIRIAHFVANWGMAFSFSFTDEDGTTYTKARYAMDELRIQRNGTNESAISTRIEVTNN</sequence>
<dbReference type="EMBL" id="LR796251">
    <property type="protein sequence ID" value="CAB4130949.1"/>
    <property type="molecule type" value="Genomic_DNA"/>
</dbReference>
<organism evidence="1">
    <name type="scientific">uncultured Caudovirales phage</name>
    <dbReference type="NCBI Taxonomy" id="2100421"/>
    <lineage>
        <taxon>Viruses</taxon>
        <taxon>Duplodnaviria</taxon>
        <taxon>Heunggongvirae</taxon>
        <taxon>Uroviricota</taxon>
        <taxon>Caudoviricetes</taxon>
        <taxon>Peduoviridae</taxon>
        <taxon>Maltschvirus</taxon>
        <taxon>Maltschvirus maltsch</taxon>
    </lineage>
</organism>
<reference evidence="1" key="1">
    <citation type="submission" date="2020-04" db="EMBL/GenBank/DDBJ databases">
        <authorList>
            <person name="Chiriac C."/>
            <person name="Salcher M."/>
            <person name="Ghai R."/>
            <person name="Kavagutti S V."/>
        </authorList>
    </citation>
    <scope>NUCLEOTIDE SEQUENCE</scope>
</reference>
<protein>
    <submittedName>
        <fullName evidence="1">Uncharacterized protein</fullName>
    </submittedName>
</protein>